<name>A0AA38IXF5_9CUCU</name>
<keyword evidence="3" id="KW-1185">Reference proteome</keyword>
<dbReference type="Proteomes" id="UP001168821">
    <property type="component" value="Unassembled WGS sequence"/>
</dbReference>
<evidence type="ECO:0000256" key="1">
    <source>
        <dbReference type="SAM" id="MobiDB-lite"/>
    </source>
</evidence>
<proteinExistence type="predicted"/>
<dbReference type="EMBL" id="JALNTZ010000002">
    <property type="protein sequence ID" value="KAJ3664045.1"/>
    <property type="molecule type" value="Genomic_DNA"/>
</dbReference>
<feature type="region of interest" description="Disordered" evidence="1">
    <location>
        <begin position="74"/>
        <end position="101"/>
    </location>
</feature>
<comment type="caution">
    <text evidence="2">The sequence shown here is derived from an EMBL/GenBank/DDBJ whole genome shotgun (WGS) entry which is preliminary data.</text>
</comment>
<sequence length="101" mass="11139">MHCCISASEDLCVAFSVWEWSKKAPSFSKRDKTKQGEINNDHFSPRLKPSLTHCDFLMVAGSIKIPIIEGATGQGNKALTNRPVKTPPTRPAPKFVAMDPK</sequence>
<evidence type="ECO:0000313" key="3">
    <source>
        <dbReference type="Proteomes" id="UP001168821"/>
    </source>
</evidence>
<reference evidence="2" key="1">
    <citation type="journal article" date="2023" name="G3 (Bethesda)">
        <title>Whole genome assemblies of Zophobas morio and Tenebrio molitor.</title>
        <authorList>
            <person name="Kaur S."/>
            <person name="Stinson S.A."/>
            <person name="diCenzo G.C."/>
        </authorList>
    </citation>
    <scope>NUCLEOTIDE SEQUENCE</scope>
    <source>
        <strain evidence="2">QUZm001</strain>
    </source>
</reference>
<evidence type="ECO:0000313" key="2">
    <source>
        <dbReference type="EMBL" id="KAJ3664045.1"/>
    </source>
</evidence>
<dbReference type="AlphaFoldDB" id="A0AA38IXF5"/>
<protein>
    <submittedName>
        <fullName evidence="2">Uncharacterized protein</fullName>
    </submittedName>
</protein>
<accession>A0AA38IXF5</accession>
<gene>
    <name evidence="2" type="ORF">Zmor_008251</name>
</gene>
<organism evidence="2 3">
    <name type="scientific">Zophobas morio</name>
    <dbReference type="NCBI Taxonomy" id="2755281"/>
    <lineage>
        <taxon>Eukaryota</taxon>
        <taxon>Metazoa</taxon>
        <taxon>Ecdysozoa</taxon>
        <taxon>Arthropoda</taxon>
        <taxon>Hexapoda</taxon>
        <taxon>Insecta</taxon>
        <taxon>Pterygota</taxon>
        <taxon>Neoptera</taxon>
        <taxon>Endopterygota</taxon>
        <taxon>Coleoptera</taxon>
        <taxon>Polyphaga</taxon>
        <taxon>Cucujiformia</taxon>
        <taxon>Tenebrionidae</taxon>
        <taxon>Zophobas</taxon>
    </lineage>
</organism>